<organism evidence="5 6">
    <name type="scientific">Jatrophihabitans telluris</name>
    <dbReference type="NCBI Taxonomy" id="2038343"/>
    <lineage>
        <taxon>Bacteria</taxon>
        <taxon>Bacillati</taxon>
        <taxon>Actinomycetota</taxon>
        <taxon>Actinomycetes</taxon>
        <taxon>Jatrophihabitantales</taxon>
        <taxon>Jatrophihabitantaceae</taxon>
        <taxon>Jatrophihabitans</taxon>
    </lineage>
</organism>
<dbReference type="CDD" id="cd01166">
    <property type="entry name" value="KdgK"/>
    <property type="match status" value="1"/>
</dbReference>
<dbReference type="SUPFAM" id="SSF53613">
    <property type="entry name" value="Ribokinase-like"/>
    <property type="match status" value="1"/>
</dbReference>
<reference evidence="5" key="2">
    <citation type="submission" date="2022-05" db="EMBL/GenBank/DDBJ databases">
        <authorList>
            <person name="Kim J.-S."/>
            <person name="Lee K."/>
            <person name="Suh M."/>
            <person name="Eom M."/>
            <person name="Kim J.-S."/>
            <person name="Kim D.-S."/>
            <person name="Ko S.-H."/>
            <person name="Shin Y."/>
            <person name="Lee J.-S."/>
        </authorList>
    </citation>
    <scope>NUCLEOTIDE SEQUENCE</scope>
    <source>
        <strain evidence="5">N237</strain>
    </source>
</reference>
<dbReference type="InterPro" id="IPR052700">
    <property type="entry name" value="Carb_kinase_PfkB-like"/>
</dbReference>
<evidence type="ECO:0000256" key="3">
    <source>
        <dbReference type="ARBA" id="ARBA00022777"/>
    </source>
</evidence>
<sequence length="323" mass="33479">MARPDVVCLGETMAQLVPVDGSLSGALEFRLFTAGSESNVAQALAQLEVAVGWVSRLGTDPIGDRVLAAVAASGVDVSGVRRQPRRTGMFVKDPAPAGSSVYYYRDGSAASTMSTEDVDRALSHRPRMLFLTGITPALSDSCRAAVRHAMTAAPAAGVAVCFDVNYRPALWRSHPAGAAATELRELAAQADVVFVGRDEAAEVWGTESPAEIRALLGQRGELVVKDGALAAFSFYEGDQAQVVPALPVAVVEPIGAGDAFAAGWLCGRLRGLGAQASCRLGHLLAARALGSPTDQLGPAPLAASERAWLYAAAVGSSWPPKTA</sequence>
<evidence type="ECO:0000256" key="1">
    <source>
        <dbReference type="ARBA" id="ARBA00010688"/>
    </source>
</evidence>
<gene>
    <name evidence="5" type="ORF">M6D93_05200</name>
</gene>
<dbReference type="PANTHER" id="PTHR43320">
    <property type="entry name" value="SUGAR KINASE"/>
    <property type="match status" value="1"/>
</dbReference>
<comment type="similarity">
    <text evidence="1">Belongs to the carbohydrate kinase PfkB family.</text>
</comment>
<reference evidence="5" key="1">
    <citation type="journal article" date="2018" name="Int. J. Syst. Evol. Microbiol.">
        <title>Jatrophihabitans telluris sp. nov., isolated from sediment soil of lava forest wetlands and the emended description of the genus Jatrophihabitans.</title>
        <authorList>
            <person name="Lee K.C."/>
            <person name="Suh M.K."/>
            <person name="Eom M.K."/>
            <person name="Kim K.K."/>
            <person name="Kim J.S."/>
            <person name="Kim D.S."/>
            <person name="Ko S.H."/>
            <person name="Shin Y.K."/>
            <person name="Lee J.S."/>
        </authorList>
    </citation>
    <scope>NUCLEOTIDE SEQUENCE</scope>
    <source>
        <strain evidence="5">N237</strain>
    </source>
</reference>
<dbReference type="PANTHER" id="PTHR43320:SF2">
    <property type="entry name" value="2-DEHYDRO-3-DEOXYGLUCONOKINASE_2-DEHYDRO-3-DEOXYGALACTONOKINASE"/>
    <property type="match status" value="1"/>
</dbReference>
<dbReference type="Proteomes" id="UP001056336">
    <property type="component" value="Chromosome"/>
</dbReference>
<name>A0ABY4R1M7_9ACTN</name>
<dbReference type="InterPro" id="IPR029056">
    <property type="entry name" value="Ribokinase-like"/>
</dbReference>
<proteinExistence type="inferred from homology"/>
<dbReference type="Pfam" id="PF00294">
    <property type="entry name" value="PfkB"/>
    <property type="match status" value="1"/>
</dbReference>
<dbReference type="RefSeq" id="WP_249773298.1">
    <property type="nucleotide sequence ID" value="NZ_CP097332.1"/>
</dbReference>
<dbReference type="Gene3D" id="3.40.1190.20">
    <property type="match status" value="1"/>
</dbReference>
<evidence type="ECO:0000256" key="2">
    <source>
        <dbReference type="ARBA" id="ARBA00022679"/>
    </source>
</evidence>
<evidence type="ECO:0000313" key="6">
    <source>
        <dbReference type="Proteomes" id="UP001056336"/>
    </source>
</evidence>
<feature type="domain" description="Carbohydrate kinase PfkB" evidence="4">
    <location>
        <begin position="5"/>
        <end position="295"/>
    </location>
</feature>
<keyword evidence="2" id="KW-0808">Transferase</keyword>
<dbReference type="GO" id="GO:0016301">
    <property type="term" value="F:kinase activity"/>
    <property type="evidence" value="ECO:0007669"/>
    <property type="project" value="UniProtKB-KW"/>
</dbReference>
<keyword evidence="6" id="KW-1185">Reference proteome</keyword>
<dbReference type="EMBL" id="CP097332">
    <property type="protein sequence ID" value="UQX89402.1"/>
    <property type="molecule type" value="Genomic_DNA"/>
</dbReference>
<evidence type="ECO:0000313" key="5">
    <source>
        <dbReference type="EMBL" id="UQX89402.1"/>
    </source>
</evidence>
<accession>A0ABY4R1M7</accession>
<keyword evidence="3 5" id="KW-0418">Kinase</keyword>
<evidence type="ECO:0000259" key="4">
    <source>
        <dbReference type="Pfam" id="PF00294"/>
    </source>
</evidence>
<protein>
    <submittedName>
        <fullName evidence="5">Sugar kinase</fullName>
    </submittedName>
</protein>
<dbReference type="InterPro" id="IPR011611">
    <property type="entry name" value="PfkB_dom"/>
</dbReference>